<comment type="caution">
    <text evidence="1">The sequence shown here is derived from an EMBL/GenBank/DDBJ whole genome shotgun (WGS) entry which is preliminary data.</text>
</comment>
<proteinExistence type="predicted"/>
<evidence type="ECO:0000313" key="1">
    <source>
        <dbReference type="EMBL" id="GJD50202.1"/>
    </source>
</evidence>
<gene>
    <name evidence="1" type="ORF">OPKNFCMD_2939</name>
</gene>
<name>A0ABQ4QXU5_9HYPH</name>
<protein>
    <submittedName>
        <fullName evidence="1">Uncharacterized protein</fullName>
    </submittedName>
</protein>
<dbReference type="RefSeq" id="WP_128561852.1">
    <property type="nucleotide sequence ID" value="NZ_BPQH01000008.1"/>
</dbReference>
<reference evidence="1" key="2">
    <citation type="submission" date="2021-08" db="EMBL/GenBank/DDBJ databases">
        <authorList>
            <person name="Tani A."/>
            <person name="Ola A."/>
            <person name="Ogura Y."/>
            <person name="Katsura K."/>
            <person name="Hayashi T."/>
        </authorList>
    </citation>
    <scope>NUCLEOTIDE SEQUENCE</scope>
    <source>
        <strain evidence="1">KCTC 52305</strain>
    </source>
</reference>
<reference evidence="1" key="1">
    <citation type="journal article" date="2021" name="Front. Microbiol.">
        <title>Comprehensive Comparative Genomics and Phenotyping of Methylobacterium Species.</title>
        <authorList>
            <person name="Alessa O."/>
            <person name="Ogura Y."/>
            <person name="Fujitani Y."/>
            <person name="Takami H."/>
            <person name="Hayashi T."/>
            <person name="Sahin N."/>
            <person name="Tani A."/>
        </authorList>
    </citation>
    <scope>NUCLEOTIDE SEQUENCE</scope>
    <source>
        <strain evidence="1">KCTC 52305</strain>
    </source>
</reference>
<keyword evidence="2" id="KW-1185">Reference proteome</keyword>
<sequence>MFRDLEARATEAHLRRLRAPGRATAETTSLYPDLKRVNDHLVAGAAYPILESQGALRASRLRGE</sequence>
<dbReference type="Proteomes" id="UP001055167">
    <property type="component" value="Unassembled WGS sequence"/>
</dbReference>
<evidence type="ECO:0000313" key="2">
    <source>
        <dbReference type="Proteomes" id="UP001055167"/>
    </source>
</evidence>
<dbReference type="EMBL" id="BPQH01000008">
    <property type="protein sequence ID" value="GJD50202.1"/>
    <property type="molecule type" value="Genomic_DNA"/>
</dbReference>
<organism evidence="1 2">
    <name type="scientific">Methylobacterium crusticola</name>
    <dbReference type="NCBI Taxonomy" id="1697972"/>
    <lineage>
        <taxon>Bacteria</taxon>
        <taxon>Pseudomonadati</taxon>
        <taxon>Pseudomonadota</taxon>
        <taxon>Alphaproteobacteria</taxon>
        <taxon>Hyphomicrobiales</taxon>
        <taxon>Methylobacteriaceae</taxon>
        <taxon>Methylobacterium</taxon>
    </lineage>
</organism>
<accession>A0ABQ4QXU5</accession>